<gene>
    <name evidence="2" type="ORF">LPB140_02285</name>
</gene>
<organism evidence="2 3">
    <name type="scientific">Sphingorhabdus lutea</name>
    <dbReference type="NCBI Taxonomy" id="1913578"/>
    <lineage>
        <taxon>Bacteria</taxon>
        <taxon>Pseudomonadati</taxon>
        <taxon>Pseudomonadota</taxon>
        <taxon>Alphaproteobacteria</taxon>
        <taxon>Sphingomonadales</taxon>
        <taxon>Sphingomonadaceae</taxon>
        <taxon>Sphingorhabdus</taxon>
    </lineage>
</organism>
<dbReference type="AlphaFoldDB" id="A0A1L3J9Q2"/>
<dbReference type="KEGG" id="sphl:LPB140_02285"/>
<keyword evidence="1" id="KW-0812">Transmembrane</keyword>
<dbReference type="GO" id="GO:0004190">
    <property type="term" value="F:aspartic-type endopeptidase activity"/>
    <property type="evidence" value="ECO:0007669"/>
    <property type="project" value="InterPro"/>
</dbReference>
<evidence type="ECO:0000313" key="2">
    <source>
        <dbReference type="EMBL" id="APG61849.1"/>
    </source>
</evidence>
<dbReference type="Gene3D" id="2.40.70.10">
    <property type="entry name" value="Acid Proteases"/>
    <property type="match status" value="2"/>
</dbReference>
<keyword evidence="1" id="KW-1133">Transmembrane helix</keyword>
<dbReference type="InterPro" id="IPR021109">
    <property type="entry name" value="Peptidase_aspartic_dom_sf"/>
</dbReference>
<dbReference type="EMBL" id="CP018154">
    <property type="protein sequence ID" value="APG61849.1"/>
    <property type="molecule type" value="Genomic_DNA"/>
</dbReference>
<dbReference type="Proteomes" id="UP000242561">
    <property type="component" value="Chromosome"/>
</dbReference>
<dbReference type="Pfam" id="PF13650">
    <property type="entry name" value="Asp_protease_2"/>
    <property type="match status" value="2"/>
</dbReference>
<dbReference type="SUPFAM" id="SSF50630">
    <property type="entry name" value="Acid proteases"/>
    <property type="match status" value="2"/>
</dbReference>
<keyword evidence="3" id="KW-1185">Reference proteome</keyword>
<dbReference type="STRING" id="1913578.LPB140_02285"/>
<proteinExistence type="predicted"/>
<evidence type="ECO:0000313" key="3">
    <source>
        <dbReference type="Proteomes" id="UP000242561"/>
    </source>
</evidence>
<dbReference type="InterPro" id="IPR001969">
    <property type="entry name" value="Aspartic_peptidase_AS"/>
</dbReference>
<accession>A0A1L3J9Q2</accession>
<dbReference type="PROSITE" id="PS00141">
    <property type="entry name" value="ASP_PROTEASE"/>
    <property type="match status" value="2"/>
</dbReference>
<dbReference type="InterPro" id="IPR034122">
    <property type="entry name" value="Retropepsin-like_bacterial"/>
</dbReference>
<protein>
    <recommendedName>
        <fullName evidence="4">Peptidase A2 domain-containing protein</fullName>
    </recommendedName>
</protein>
<keyword evidence="1" id="KW-0472">Membrane</keyword>
<evidence type="ECO:0008006" key="4">
    <source>
        <dbReference type="Google" id="ProtNLM"/>
    </source>
</evidence>
<name>A0A1L3J9Q2_9SPHN</name>
<dbReference type="GO" id="GO:0006508">
    <property type="term" value="P:proteolysis"/>
    <property type="evidence" value="ECO:0007669"/>
    <property type="project" value="InterPro"/>
</dbReference>
<feature type="transmembrane region" description="Helical" evidence="1">
    <location>
        <begin position="7"/>
        <end position="27"/>
    </location>
</feature>
<reference evidence="2 3" key="1">
    <citation type="submission" date="2016-11" db="EMBL/GenBank/DDBJ databases">
        <title>Sphingorhabdus sp. LPB0140, isolated from marine environment.</title>
        <authorList>
            <person name="Kim E."/>
            <person name="Yi H."/>
        </authorList>
    </citation>
    <scope>NUCLEOTIDE SEQUENCE [LARGE SCALE GENOMIC DNA]</scope>
    <source>
        <strain evidence="2 3">LPB0140</strain>
    </source>
</reference>
<dbReference type="OrthoDB" id="107347at2"/>
<dbReference type="CDD" id="cd05483">
    <property type="entry name" value="retropepsin_like_bacteria"/>
    <property type="match status" value="1"/>
</dbReference>
<evidence type="ECO:0000256" key="1">
    <source>
        <dbReference type="SAM" id="Phobius"/>
    </source>
</evidence>
<sequence length="366" mass="40434">MYKYIKSIYRISAVGMFIMPAILSAHMTDNIVKRDVIVQNNAPDRPTSPINCLEHLFDRKVADQCALEEFSNESLKQAFSLDKSNRMTVQVKINEQGPFPFIVDTGSERTVIAKELGKALSLEDGPQLTLATVTGREDVASFMLDDISTDSISVSGIEAPALLARNLGASGLLGIDSLEDHSILMDFKTNEMFVRPSLVKSRNKSSIDGAIVVTARRKAGRLILSDAKIGDLRVNLIIDTGAQMSIGNSALFKRLSRGHRKMEYLPVAVNSVTGDQLIGNIGKLKSINIGRLEIQDLPIFFAESYIFQALGLENKPTILLGMDALRIFDQVEVDFPNRSIAFGIKKGALFDMNRQMAYLDTKPQYK</sequence>